<dbReference type="InterPro" id="IPR002698">
    <property type="entry name" value="FTHF_cligase"/>
</dbReference>
<dbReference type="MGI" id="MGI:2679252">
    <property type="gene designation" value="Mthfsd"/>
</dbReference>
<dbReference type="VEuPathDB" id="HostDB:ENSMUSG00000031816"/>
<dbReference type="ExpressionAtlas" id="A0A1D5RMI9">
    <property type="expression patterns" value="baseline and differential"/>
</dbReference>
<dbReference type="GeneTree" id="ENSGT00390000011730"/>
<dbReference type="Proteomes" id="UP000000589">
    <property type="component" value="Chromosome 8"/>
</dbReference>
<reference evidence="1 3" key="2">
    <citation type="journal article" date="2011" name="PLoS Biol.">
        <title>Modernizing reference genome assemblies.</title>
        <authorList>
            <person name="Church D.M."/>
            <person name="Schneider V.A."/>
            <person name="Graves T."/>
            <person name="Auger K."/>
            <person name="Cunningham F."/>
            <person name="Bouk N."/>
            <person name="Chen H.C."/>
            <person name="Agarwala R."/>
            <person name="McLaren W.M."/>
            <person name="Ritchie G.R."/>
            <person name="Albracht D."/>
            <person name="Kremitzki M."/>
            <person name="Rock S."/>
            <person name="Kotkiewicz H."/>
            <person name="Kremitzki C."/>
            <person name="Wollam A."/>
            <person name="Trani L."/>
            <person name="Fulton L."/>
            <person name="Fulton R."/>
            <person name="Matthews L."/>
            <person name="Whitehead S."/>
            <person name="Chow W."/>
            <person name="Torrance J."/>
            <person name="Dunn M."/>
            <person name="Harden G."/>
            <person name="Threadgold G."/>
            <person name="Wood J."/>
            <person name="Collins J."/>
            <person name="Heath P."/>
            <person name="Griffiths G."/>
            <person name="Pelan S."/>
            <person name="Grafham D."/>
            <person name="Eichler E.E."/>
            <person name="Weinstock G."/>
            <person name="Mardis E.R."/>
            <person name="Wilson R.K."/>
            <person name="Howe K."/>
            <person name="Flicek P."/>
            <person name="Hubbard T."/>
        </authorList>
    </citation>
    <scope>NUCLEOTIDE SEQUENCE [LARGE SCALE GENOMIC DNA]</scope>
    <source>
        <strain evidence="1 3">C57BL/6J</strain>
    </source>
</reference>
<keyword evidence="4" id="KW-1267">Proteomics identification</keyword>
<name>A0A1D5RMI9_MOUSE</name>
<sequence length="67" mass="7634">MESHDIADFPRPVHHRIPNFKGSYLAGQSIRDLEVFAGTQEVKVDPDKPLEGVRFLALQWRKHAPAL</sequence>
<gene>
    <name evidence="1 2" type="primary">Mthfsd</name>
</gene>
<dbReference type="Ensembl" id="ENSMUST00000134758.8">
    <property type="protein sequence ID" value="ENSMUSP00000148797.2"/>
    <property type="gene ID" value="ENSMUSG00000031816.16"/>
</dbReference>
<evidence type="ECO:0000313" key="3">
    <source>
        <dbReference type="Proteomes" id="UP000000589"/>
    </source>
</evidence>
<proteinExistence type="evidence at protein level"/>
<dbReference type="AlphaFoldDB" id="A0A1D5RMI9"/>
<organism evidence="1 3">
    <name type="scientific">Mus musculus</name>
    <name type="common">Mouse</name>
    <dbReference type="NCBI Taxonomy" id="10090"/>
    <lineage>
        <taxon>Eukaryota</taxon>
        <taxon>Metazoa</taxon>
        <taxon>Chordata</taxon>
        <taxon>Craniata</taxon>
        <taxon>Vertebrata</taxon>
        <taxon>Euteleostomi</taxon>
        <taxon>Mammalia</taxon>
        <taxon>Eutheria</taxon>
        <taxon>Euarchontoglires</taxon>
        <taxon>Glires</taxon>
        <taxon>Rodentia</taxon>
        <taxon>Myomorpha</taxon>
        <taxon>Muroidea</taxon>
        <taxon>Muridae</taxon>
        <taxon>Murinae</taxon>
        <taxon>Mus</taxon>
        <taxon>Mus</taxon>
    </lineage>
</organism>
<evidence type="ECO:0007829" key="4">
    <source>
        <dbReference type="ProteomicsDB" id="A0A1D5RMI9"/>
    </source>
</evidence>
<dbReference type="Antibodypedia" id="30664">
    <property type="antibodies" value="115 antibodies from 20 providers"/>
</dbReference>
<accession>A0A1D5RMI9</accession>
<keyword evidence="3" id="KW-1185">Reference proteome</keyword>
<reference evidence="1" key="4">
    <citation type="submission" date="2025-09" db="UniProtKB">
        <authorList>
            <consortium name="Ensembl"/>
        </authorList>
    </citation>
    <scope>IDENTIFICATION</scope>
    <source>
        <strain evidence="1">C57BL/6J</strain>
    </source>
</reference>
<dbReference type="AGR" id="MGI:2679252"/>
<evidence type="ECO:0000313" key="2">
    <source>
        <dbReference type="MGI" id="MGI:2679252"/>
    </source>
</evidence>
<dbReference type="PANTHER" id="PTHR13017">
    <property type="entry name" value="5-FORMYLTETRAHYDROFOLATE CYCLO-LIGASE-RELATED"/>
    <property type="match status" value="1"/>
</dbReference>
<reference evidence="1 3" key="1">
    <citation type="journal article" date="2009" name="PLoS Biol.">
        <title>Lineage-specific biology revealed by a finished genome assembly of the mouse.</title>
        <authorList>
            <consortium name="Mouse Genome Sequencing Consortium"/>
            <person name="Church D.M."/>
            <person name="Goodstadt L."/>
            <person name="Hillier L.W."/>
            <person name="Zody M.C."/>
            <person name="Goldstein S."/>
            <person name="She X."/>
            <person name="Bult C.J."/>
            <person name="Agarwala R."/>
            <person name="Cherry J.L."/>
            <person name="DiCuccio M."/>
            <person name="Hlavina W."/>
            <person name="Kapustin Y."/>
            <person name="Meric P."/>
            <person name="Maglott D."/>
            <person name="Birtle Z."/>
            <person name="Marques A.C."/>
            <person name="Graves T."/>
            <person name="Zhou S."/>
            <person name="Teague B."/>
            <person name="Potamousis K."/>
            <person name="Churas C."/>
            <person name="Place M."/>
            <person name="Herschleb J."/>
            <person name="Runnheim R."/>
            <person name="Forrest D."/>
            <person name="Amos-Landgraf J."/>
            <person name="Schwartz D.C."/>
            <person name="Cheng Z."/>
            <person name="Lindblad-Toh K."/>
            <person name="Eichler E.E."/>
            <person name="Ponting C.P."/>
        </authorList>
    </citation>
    <scope>NUCLEOTIDE SEQUENCE [LARGE SCALE GENOMIC DNA]</scope>
    <source>
        <strain evidence="1 3">C57BL/6J</strain>
    </source>
</reference>
<dbReference type="ProteomicsDB" id="314339"/>
<dbReference type="PANTHER" id="PTHR13017:SF0">
    <property type="entry name" value="METHENYLTETRAHYDROFOLATE SYNTHASE DOMAIN-CONTAINING PROTEIN"/>
    <property type="match status" value="1"/>
</dbReference>
<dbReference type="Bgee" id="ENSMUSG00000031816">
    <property type="expression patterns" value="Expressed in ear vesicle and 171 other cell types or tissues"/>
</dbReference>
<reference evidence="1" key="3">
    <citation type="submission" date="2025-08" db="UniProtKB">
        <authorList>
            <consortium name="Ensembl"/>
        </authorList>
    </citation>
    <scope>IDENTIFICATION</scope>
    <source>
        <strain evidence="1">C57BL/6J</strain>
    </source>
</reference>
<evidence type="ECO:0000313" key="1">
    <source>
        <dbReference type="Ensembl" id="ENSMUSP00000148797.2"/>
    </source>
</evidence>
<protein>
    <submittedName>
        <fullName evidence="1">Methenyltetrahydrofolate synthetase domain containing</fullName>
    </submittedName>
</protein>